<dbReference type="SUPFAM" id="SSF56801">
    <property type="entry name" value="Acetyl-CoA synthetase-like"/>
    <property type="match status" value="1"/>
</dbReference>
<dbReference type="PANTHER" id="PTHR43272">
    <property type="entry name" value="LONG-CHAIN-FATTY-ACID--COA LIGASE"/>
    <property type="match status" value="1"/>
</dbReference>
<reference evidence="7 8" key="1">
    <citation type="submission" date="2016-10" db="EMBL/GenBank/DDBJ databases">
        <authorList>
            <person name="de Groot N.N."/>
        </authorList>
    </citation>
    <scope>NUCLEOTIDE SEQUENCE [LARGE SCALE GENOMIC DNA]</scope>
    <source>
        <strain evidence="7 8">CGMCC 4.5727</strain>
    </source>
</reference>
<dbReference type="InterPro" id="IPR000873">
    <property type="entry name" value="AMP-dep_synth/lig_dom"/>
</dbReference>
<evidence type="ECO:0000256" key="2">
    <source>
        <dbReference type="ARBA" id="ARBA00022598"/>
    </source>
</evidence>
<name>A0A1G9I9L4_9ACTN</name>
<sequence>MQQTEQPETLTEAPKSLAVLADWAAERYGGRPALRFRTPDGPHSLSYAELRATVRQVARGLMGLGVRADDRVAVLGETRPEWTYAQLGAFAAGAVVVPVYPTAGDEEVVWVLTNSGSSVVICENPAQAAKIERLRARLPGVRDVVLMTEAADKDLDLLRLPDPSPEQALDARAQARSDDDVATVIYTSGTTGMPKGCTLTHGNFAAVREGTLDLIPEGEGDSTYLYLPLAHAMAQLVQFKTVLKGSELIYFGGRVEDIVGELAEARPTHLPSVPRLFEKIHSVVLGLAEGQEGGRARFEEALRVGVAMADVRERSEEPDPGLLEAWRAADEKLFSLVRAAFGGRLKWALTGAAPIAPATLTFLRACGISLFEGYGMTESGGVVSLNHPAAYRFGSVGRPMPGCEVRIAEDGEVLTRGPHVFLGYHADPAATAEALDAEGWLHTGDLGRLDEDGYLFITGRKKDLIITSGGKNLTPSLTEFALQQSRFVSRAVMVGDHRPYPVALLTLDEEEIRGWAAREGITLTSLQDPRIHTLIEEAVETANTQLARPARIRAFAILDEDFDIEGGLLTPSMKVRRKAVLERYADRIEALYAKGRPEAGS</sequence>
<keyword evidence="2" id="KW-0436">Ligase</keyword>
<dbReference type="GO" id="GO:0016020">
    <property type="term" value="C:membrane"/>
    <property type="evidence" value="ECO:0007669"/>
    <property type="project" value="TreeGrafter"/>
</dbReference>
<protein>
    <recommendedName>
        <fullName evidence="5">Acyl-CoA synthetase</fullName>
    </recommendedName>
</protein>
<evidence type="ECO:0000256" key="1">
    <source>
        <dbReference type="ARBA" id="ARBA00006432"/>
    </source>
</evidence>
<dbReference type="AlphaFoldDB" id="A0A1G9I9L4"/>
<keyword evidence="8" id="KW-1185">Reference proteome</keyword>
<dbReference type="Gene3D" id="3.40.50.12780">
    <property type="entry name" value="N-terminal domain of ligase-like"/>
    <property type="match status" value="1"/>
</dbReference>
<dbReference type="RefSeq" id="WP_245769686.1">
    <property type="nucleotide sequence ID" value="NZ_FNFF01000022.1"/>
</dbReference>
<proteinExistence type="inferred from homology"/>
<dbReference type="Pfam" id="PF23562">
    <property type="entry name" value="AMP-binding_C_3"/>
    <property type="match status" value="1"/>
</dbReference>
<dbReference type="PANTHER" id="PTHR43272:SF32">
    <property type="entry name" value="AMP-DEPENDENT SYNTHETASE_LIGASE DOMAIN-CONTAINING PROTEIN"/>
    <property type="match status" value="1"/>
</dbReference>
<evidence type="ECO:0000256" key="5">
    <source>
        <dbReference type="ARBA" id="ARBA00032875"/>
    </source>
</evidence>
<evidence type="ECO:0000313" key="7">
    <source>
        <dbReference type="EMBL" id="SDL21792.1"/>
    </source>
</evidence>
<dbReference type="Proteomes" id="UP000199155">
    <property type="component" value="Unassembled WGS sequence"/>
</dbReference>
<organism evidence="7 8">
    <name type="scientific">Streptomyces indicus</name>
    <dbReference type="NCBI Taxonomy" id="417292"/>
    <lineage>
        <taxon>Bacteria</taxon>
        <taxon>Bacillati</taxon>
        <taxon>Actinomycetota</taxon>
        <taxon>Actinomycetes</taxon>
        <taxon>Kitasatosporales</taxon>
        <taxon>Streptomycetaceae</taxon>
        <taxon>Streptomyces</taxon>
    </lineage>
</organism>
<dbReference type="CDD" id="cd05907">
    <property type="entry name" value="VL_LC_FACS_like"/>
    <property type="match status" value="1"/>
</dbReference>
<accession>A0A1G9I9L4</accession>
<dbReference type="InterPro" id="IPR042099">
    <property type="entry name" value="ANL_N_sf"/>
</dbReference>
<keyword evidence="3" id="KW-0276">Fatty acid metabolism</keyword>
<comment type="similarity">
    <text evidence="1">Belongs to the ATP-dependent AMP-binding enzyme family.</text>
</comment>
<dbReference type="Pfam" id="PF00501">
    <property type="entry name" value="AMP-binding"/>
    <property type="match status" value="1"/>
</dbReference>
<evidence type="ECO:0000313" key="8">
    <source>
        <dbReference type="Proteomes" id="UP000199155"/>
    </source>
</evidence>
<dbReference type="GO" id="GO:0004467">
    <property type="term" value="F:long-chain fatty acid-CoA ligase activity"/>
    <property type="evidence" value="ECO:0007669"/>
    <property type="project" value="TreeGrafter"/>
</dbReference>
<keyword evidence="4" id="KW-0443">Lipid metabolism</keyword>
<dbReference type="InterPro" id="IPR020845">
    <property type="entry name" value="AMP-binding_CS"/>
</dbReference>
<evidence type="ECO:0000256" key="4">
    <source>
        <dbReference type="ARBA" id="ARBA00023098"/>
    </source>
</evidence>
<evidence type="ECO:0000259" key="6">
    <source>
        <dbReference type="Pfam" id="PF00501"/>
    </source>
</evidence>
<feature type="domain" description="AMP-dependent synthetase/ligase" evidence="6">
    <location>
        <begin position="22"/>
        <end position="425"/>
    </location>
</feature>
<gene>
    <name evidence="7" type="ORF">SAMN05421806_12243</name>
</gene>
<dbReference type="EMBL" id="FNFF01000022">
    <property type="protein sequence ID" value="SDL21792.1"/>
    <property type="molecule type" value="Genomic_DNA"/>
</dbReference>
<evidence type="ECO:0000256" key="3">
    <source>
        <dbReference type="ARBA" id="ARBA00022832"/>
    </source>
</evidence>
<dbReference type="STRING" id="417292.SAMN05421806_12243"/>
<dbReference type="PROSITE" id="PS00455">
    <property type="entry name" value="AMP_BINDING"/>
    <property type="match status" value="1"/>
</dbReference>